<comment type="caution">
    <text evidence="1">The sequence shown here is derived from an EMBL/GenBank/DDBJ whole genome shotgun (WGS) entry which is preliminary data.</text>
</comment>
<organism evidence="1 2">
    <name type="scientific">Pseudomonas coronafaciens pv. garcae</name>
    <dbReference type="NCBI Taxonomy" id="251653"/>
    <lineage>
        <taxon>Bacteria</taxon>
        <taxon>Pseudomonadati</taxon>
        <taxon>Pseudomonadota</taxon>
        <taxon>Gammaproteobacteria</taxon>
        <taxon>Pseudomonadales</taxon>
        <taxon>Pseudomonadaceae</taxon>
        <taxon>Pseudomonas</taxon>
        <taxon>Pseudomonas coronafaciens</taxon>
    </lineage>
</organism>
<proteinExistence type="predicted"/>
<accession>A0AB37QM43</accession>
<sequence>MMAYSMASNPHNCQPFLRARALPHKHNRNVCLIHWLRAAYASMKAGADVCARGMTASMCSSMAWYVNPYVPFMPDLQRSEVCVVEPQTLPLAASGTLLRNASPTFLARENRL</sequence>
<evidence type="ECO:0000313" key="1">
    <source>
        <dbReference type="EMBL" id="RMR97609.1"/>
    </source>
</evidence>
<reference evidence="1 2" key="1">
    <citation type="submission" date="2018-08" db="EMBL/GenBank/DDBJ databases">
        <title>Recombination of ecologically and evolutionarily significant loci maintains genetic cohesion in the Pseudomonas syringae species complex.</title>
        <authorList>
            <person name="Dillon M."/>
            <person name="Thakur S."/>
            <person name="Almeida R.N.D."/>
            <person name="Weir B.S."/>
            <person name="Guttman D.S."/>
        </authorList>
    </citation>
    <scope>NUCLEOTIDE SEQUENCE [LARGE SCALE GENOMIC DNA]</scope>
    <source>
        <strain evidence="1 2">ICMP 5019</strain>
    </source>
</reference>
<dbReference type="AlphaFoldDB" id="A0AB37QM43"/>
<protein>
    <submittedName>
        <fullName evidence="1">Uncharacterized protein</fullName>
    </submittedName>
</protein>
<dbReference type="Proteomes" id="UP000272613">
    <property type="component" value="Unassembled WGS sequence"/>
</dbReference>
<dbReference type="EMBL" id="RBSH01000234">
    <property type="protein sequence ID" value="RMR97609.1"/>
    <property type="molecule type" value="Genomic_DNA"/>
</dbReference>
<gene>
    <name evidence="1" type="ORF">ALP74_200348</name>
</gene>
<name>A0AB37QM43_9PSED</name>
<evidence type="ECO:0000313" key="2">
    <source>
        <dbReference type="Proteomes" id="UP000272613"/>
    </source>
</evidence>